<dbReference type="SUPFAM" id="SSF53098">
    <property type="entry name" value="Ribonuclease H-like"/>
    <property type="match status" value="1"/>
</dbReference>
<sequence>MKTKDEVLTHLKGLNSMFKNQYGQGIKIIRTDNGGEYIISKFKEYTDNEGIVHQKTTPYTPSQNGIAERLNRTIIQIVRALQTESGLSDQLWPEIVLHANYLRNVNITSTLETSPYEAYHSQQPNLNNLLVFGSVVIIVKQPHERNGKLDTTGKRGIFIGYVDGVKGFKVWLPDENKIVLSMKIKATEKVLYKDVNWNPATNYISKFDLESLVEKAIAINNEPSQKPSETPVNIDFLPDTENHQDTRSETQSMDGLHEYKPSATGTEFVPIVRPRISAVQRQEEAKKNREAKEARLMHEALVEYGELGITYECMSLELPSSYMEAADDPKWEEAMAKEMESFRKHGVFSPVKFVNGMKLVGGNGCML</sequence>
<dbReference type="GO" id="GO:0003676">
    <property type="term" value="F:nucleic acid binding"/>
    <property type="evidence" value="ECO:0007669"/>
    <property type="project" value="InterPro"/>
</dbReference>
<evidence type="ECO:0000256" key="7">
    <source>
        <dbReference type="ARBA" id="ARBA00022842"/>
    </source>
</evidence>
<keyword evidence="5" id="KW-0255">Endonuclease</keyword>
<dbReference type="InterPro" id="IPR001584">
    <property type="entry name" value="Integrase_cat-core"/>
</dbReference>
<dbReference type="GO" id="GO:0005634">
    <property type="term" value="C:nucleus"/>
    <property type="evidence" value="ECO:0007669"/>
    <property type="project" value="UniProtKB-ARBA"/>
</dbReference>
<keyword evidence="4" id="KW-0479">Metal-binding</keyword>
<evidence type="ECO:0000313" key="16">
    <source>
        <dbReference type="Proteomes" id="UP000320475"/>
    </source>
</evidence>
<dbReference type="GO" id="GO:0046872">
    <property type="term" value="F:metal ion binding"/>
    <property type="evidence" value="ECO:0007669"/>
    <property type="project" value="UniProtKB-KW"/>
</dbReference>
<proteinExistence type="predicted"/>
<evidence type="ECO:0000256" key="12">
    <source>
        <dbReference type="ARBA" id="ARBA00048173"/>
    </source>
</evidence>
<evidence type="ECO:0000256" key="5">
    <source>
        <dbReference type="ARBA" id="ARBA00022759"/>
    </source>
</evidence>
<comment type="catalytic activity">
    <reaction evidence="12">
        <text>DNA(n) + a 2'-deoxyribonucleoside 5'-triphosphate = DNA(n+1) + diphosphate</text>
        <dbReference type="Rhea" id="RHEA:22508"/>
        <dbReference type="Rhea" id="RHEA-COMP:17339"/>
        <dbReference type="Rhea" id="RHEA-COMP:17340"/>
        <dbReference type="ChEBI" id="CHEBI:33019"/>
        <dbReference type="ChEBI" id="CHEBI:61560"/>
        <dbReference type="ChEBI" id="CHEBI:173112"/>
        <dbReference type="EC" id="2.7.7.49"/>
    </reaction>
</comment>
<evidence type="ECO:0000256" key="4">
    <source>
        <dbReference type="ARBA" id="ARBA00022723"/>
    </source>
</evidence>
<evidence type="ECO:0000256" key="6">
    <source>
        <dbReference type="ARBA" id="ARBA00022801"/>
    </source>
</evidence>
<dbReference type="AlphaFoldDB" id="A0A507DEQ1"/>
<dbReference type="VEuPathDB" id="FungiDB:SeMB42_g06730"/>
<dbReference type="GO" id="GO:0004519">
    <property type="term" value="F:endonuclease activity"/>
    <property type="evidence" value="ECO:0007669"/>
    <property type="project" value="UniProtKB-KW"/>
</dbReference>
<dbReference type="Proteomes" id="UP000320475">
    <property type="component" value="Unassembled WGS sequence"/>
</dbReference>
<keyword evidence="11" id="KW-0233">DNA recombination</keyword>
<dbReference type="InterPro" id="IPR036397">
    <property type="entry name" value="RNaseH_sf"/>
</dbReference>
<evidence type="ECO:0000256" key="9">
    <source>
        <dbReference type="ARBA" id="ARBA00022918"/>
    </source>
</evidence>
<comment type="caution">
    <text evidence="15">The sequence shown here is derived from an EMBL/GenBank/DDBJ whole genome shotgun (WGS) entry which is preliminary data.</text>
</comment>
<dbReference type="GO" id="GO:0032196">
    <property type="term" value="P:transposition"/>
    <property type="evidence" value="ECO:0007669"/>
    <property type="project" value="UniProtKB-KW"/>
</dbReference>
<name>A0A507DEQ1_9FUNG</name>
<protein>
    <recommendedName>
        <fullName evidence="14">Integrase catalytic domain-containing protein</fullName>
    </recommendedName>
</protein>
<keyword evidence="10" id="KW-0808">Transferase</keyword>
<dbReference type="GO" id="GO:0006310">
    <property type="term" value="P:DNA recombination"/>
    <property type="evidence" value="ECO:0007669"/>
    <property type="project" value="UniProtKB-KW"/>
</dbReference>
<comment type="catalytic activity">
    <reaction evidence="13">
        <text>DNA(n) + a 2'-deoxyribonucleoside 5'-triphosphate = DNA(n+1) + diphosphate</text>
        <dbReference type="Rhea" id="RHEA:22508"/>
        <dbReference type="Rhea" id="RHEA-COMP:17339"/>
        <dbReference type="Rhea" id="RHEA-COMP:17340"/>
        <dbReference type="ChEBI" id="CHEBI:33019"/>
        <dbReference type="ChEBI" id="CHEBI:61560"/>
        <dbReference type="ChEBI" id="CHEBI:173112"/>
        <dbReference type="EC" id="2.7.7.7"/>
    </reaction>
</comment>
<keyword evidence="2" id="KW-0548">Nucleotidyltransferase</keyword>
<evidence type="ECO:0000259" key="14">
    <source>
        <dbReference type="PROSITE" id="PS50994"/>
    </source>
</evidence>
<keyword evidence="9" id="KW-0695">RNA-directed DNA polymerase</keyword>
<evidence type="ECO:0000256" key="13">
    <source>
        <dbReference type="ARBA" id="ARBA00049244"/>
    </source>
</evidence>
<dbReference type="PANTHER" id="PTHR42648">
    <property type="entry name" value="TRANSPOSASE, PUTATIVE-RELATED"/>
    <property type="match status" value="1"/>
</dbReference>
<reference evidence="15 16" key="1">
    <citation type="journal article" date="2019" name="Sci. Rep.">
        <title>Comparative genomics of chytrid fungi reveal insights into the obligate biotrophic and pathogenic lifestyle of Synchytrium endobioticum.</title>
        <authorList>
            <person name="van de Vossenberg B.T.L.H."/>
            <person name="Warris S."/>
            <person name="Nguyen H.D.T."/>
            <person name="van Gent-Pelzer M.P.E."/>
            <person name="Joly D.L."/>
            <person name="van de Geest H.C."/>
            <person name="Bonants P.J.M."/>
            <person name="Smith D.S."/>
            <person name="Levesque C.A."/>
            <person name="van der Lee T.A.J."/>
        </authorList>
    </citation>
    <scope>NUCLEOTIDE SEQUENCE [LARGE SCALE GENOMIC DNA]</scope>
    <source>
        <strain evidence="15 16">LEV6574</strain>
    </source>
</reference>
<evidence type="ECO:0000313" key="15">
    <source>
        <dbReference type="EMBL" id="TPX50179.1"/>
    </source>
</evidence>
<dbReference type="GO" id="GO:0003964">
    <property type="term" value="F:RNA-directed DNA polymerase activity"/>
    <property type="evidence" value="ECO:0007669"/>
    <property type="project" value="UniProtKB-KW"/>
</dbReference>
<organism evidence="15 16">
    <name type="scientific">Synchytrium endobioticum</name>
    <dbReference type="NCBI Taxonomy" id="286115"/>
    <lineage>
        <taxon>Eukaryota</taxon>
        <taxon>Fungi</taxon>
        <taxon>Fungi incertae sedis</taxon>
        <taxon>Chytridiomycota</taxon>
        <taxon>Chytridiomycota incertae sedis</taxon>
        <taxon>Chytridiomycetes</taxon>
        <taxon>Synchytriales</taxon>
        <taxon>Synchytriaceae</taxon>
        <taxon>Synchytrium</taxon>
    </lineage>
</organism>
<evidence type="ECO:0000256" key="11">
    <source>
        <dbReference type="ARBA" id="ARBA00023172"/>
    </source>
</evidence>
<keyword evidence="10" id="KW-0239">DNA-directed DNA polymerase</keyword>
<keyword evidence="6" id="KW-0378">Hydrolase</keyword>
<dbReference type="InterPro" id="IPR057670">
    <property type="entry name" value="SH3_retrovirus"/>
</dbReference>
<dbReference type="Gene3D" id="3.30.420.10">
    <property type="entry name" value="Ribonuclease H-like superfamily/Ribonuclease H"/>
    <property type="match status" value="1"/>
</dbReference>
<dbReference type="GO" id="GO:0003887">
    <property type="term" value="F:DNA-directed DNA polymerase activity"/>
    <property type="evidence" value="ECO:0007669"/>
    <property type="project" value="UniProtKB-KW"/>
</dbReference>
<dbReference type="InterPro" id="IPR039537">
    <property type="entry name" value="Retrotran_Ty1/copia-like"/>
</dbReference>
<dbReference type="GO" id="GO:0016787">
    <property type="term" value="F:hydrolase activity"/>
    <property type="evidence" value="ECO:0007669"/>
    <property type="project" value="UniProtKB-KW"/>
</dbReference>
<feature type="domain" description="Integrase catalytic" evidence="14">
    <location>
        <begin position="1"/>
        <end position="123"/>
    </location>
</feature>
<dbReference type="OrthoDB" id="3243429at2759"/>
<evidence type="ECO:0000256" key="3">
    <source>
        <dbReference type="ARBA" id="ARBA00022722"/>
    </source>
</evidence>
<keyword evidence="8" id="KW-0229">DNA integration</keyword>
<evidence type="ECO:0000256" key="8">
    <source>
        <dbReference type="ARBA" id="ARBA00022908"/>
    </source>
</evidence>
<accession>A0A507DEQ1</accession>
<dbReference type="GO" id="GO:0015074">
    <property type="term" value="P:DNA integration"/>
    <property type="evidence" value="ECO:0007669"/>
    <property type="project" value="UniProtKB-KW"/>
</dbReference>
<dbReference type="PROSITE" id="PS50994">
    <property type="entry name" value="INTEGRASE"/>
    <property type="match status" value="1"/>
</dbReference>
<keyword evidence="7" id="KW-0460">Magnesium</keyword>
<dbReference type="PANTHER" id="PTHR42648:SF11">
    <property type="entry name" value="TRANSPOSON TY4-P GAG-POL POLYPROTEIN"/>
    <property type="match status" value="1"/>
</dbReference>
<dbReference type="Pfam" id="PF25597">
    <property type="entry name" value="SH3_retrovirus"/>
    <property type="match status" value="1"/>
</dbReference>
<keyword evidence="1" id="KW-0815">Transposition</keyword>
<evidence type="ECO:0000256" key="10">
    <source>
        <dbReference type="ARBA" id="ARBA00022932"/>
    </source>
</evidence>
<gene>
    <name evidence="15" type="ORF">SeLEV6574_g01027</name>
</gene>
<dbReference type="EMBL" id="QEAM01000021">
    <property type="protein sequence ID" value="TPX50179.1"/>
    <property type="molecule type" value="Genomic_DNA"/>
</dbReference>
<keyword evidence="3" id="KW-0540">Nuclease</keyword>
<evidence type="ECO:0000256" key="1">
    <source>
        <dbReference type="ARBA" id="ARBA00022578"/>
    </source>
</evidence>
<evidence type="ECO:0000256" key="2">
    <source>
        <dbReference type="ARBA" id="ARBA00022695"/>
    </source>
</evidence>
<dbReference type="InterPro" id="IPR012337">
    <property type="entry name" value="RNaseH-like_sf"/>
</dbReference>